<keyword evidence="1" id="KW-0238">DNA-binding</keyword>
<proteinExistence type="predicted"/>
<dbReference type="GO" id="GO:0003677">
    <property type="term" value="F:DNA binding"/>
    <property type="evidence" value="ECO:0007669"/>
    <property type="project" value="UniProtKB-KW"/>
</dbReference>
<dbReference type="Pfam" id="PF03184">
    <property type="entry name" value="DDE_1"/>
    <property type="match status" value="1"/>
</dbReference>
<dbReference type="PANTHER" id="PTHR19303">
    <property type="entry name" value="TRANSPOSON"/>
    <property type="match status" value="1"/>
</dbReference>
<feature type="domain" description="HTH CENPB-type" evidence="2">
    <location>
        <begin position="1"/>
        <end position="36"/>
    </location>
</feature>
<dbReference type="PANTHER" id="PTHR19303:SF73">
    <property type="entry name" value="PROTEIN PDC2"/>
    <property type="match status" value="1"/>
</dbReference>
<name>A0A6A4FA31_9STRA</name>
<protein>
    <recommendedName>
        <fullName evidence="2">HTH CENPB-type domain-containing protein</fullName>
    </recommendedName>
</protein>
<dbReference type="GO" id="GO:0005634">
    <property type="term" value="C:nucleus"/>
    <property type="evidence" value="ECO:0007669"/>
    <property type="project" value="TreeGrafter"/>
</dbReference>
<comment type="caution">
    <text evidence="3">The sequence shown here is derived from an EMBL/GenBank/DDBJ whole genome shotgun (WGS) entry which is preliminary data.</text>
</comment>
<sequence length="243" mass="27771">MRDRYRQGELCDAWDLNLSDGWLTRFMRRHGLRLRQLRGEAASADSNVVHQGLQSLQEITDLYADIYNMDKTGLCYAMAPARSTCTKGMRGVKKNKTRTTLAMTANADGSHALPILYLGRAKKPRCFHSKKPGLKHILLLLDNASSHSTGDLVLTNVQVRKLPPNTTTYLQPMDTGIIAAFKQRYRRKQLEWVYGKMQRYEDVDKESIHSRSAACYGLEQRDLARHTEDTHDKQLLPPHRSCL</sequence>
<evidence type="ECO:0000259" key="2">
    <source>
        <dbReference type="PROSITE" id="PS51253"/>
    </source>
</evidence>
<accession>A0A6A4FA31</accession>
<dbReference type="InterPro" id="IPR006600">
    <property type="entry name" value="HTH_CenpB_DNA-bd_dom"/>
</dbReference>
<gene>
    <name evidence="3" type="ORF">PR003_g11814</name>
</gene>
<dbReference type="EMBL" id="QXFT01000689">
    <property type="protein sequence ID" value="KAE9337835.1"/>
    <property type="molecule type" value="Genomic_DNA"/>
</dbReference>
<evidence type="ECO:0000313" key="4">
    <source>
        <dbReference type="Proteomes" id="UP000434957"/>
    </source>
</evidence>
<reference evidence="3 4" key="1">
    <citation type="submission" date="2018-08" db="EMBL/GenBank/DDBJ databases">
        <title>Genomic investigation of the strawberry pathogen Phytophthora fragariae indicates pathogenicity is determined by transcriptional variation in three key races.</title>
        <authorList>
            <person name="Adams T.M."/>
            <person name="Armitage A.D."/>
            <person name="Sobczyk M.K."/>
            <person name="Bates H.J."/>
            <person name="Dunwell J.M."/>
            <person name="Nellist C.F."/>
            <person name="Harrison R.J."/>
        </authorList>
    </citation>
    <scope>NUCLEOTIDE SEQUENCE [LARGE SCALE GENOMIC DNA]</scope>
    <source>
        <strain evidence="3 4">SCRP333</strain>
    </source>
</reference>
<keyword evidence="4" id="KW-1185">Reference proteome</keyword>
<evidence type="ECO:0000256" key="1">
    <source>
        <dbReference type="ARBA" id="ARBA00023125"/>
    </source>
</evidence>
<dbReference type="InterPro" id="IPR050863">
    <property type="entry name" value="CenT-Element_Derived"/>
</dbReference>
<evidence type="ECO:0000313" key="3">
    <source>
        <dbReference type="EMBL" id="KAE9337835.1"/>
    </source>
</evidence>
<dbReference type="InterPro" id="IPR004875">
    <property type="entry name" value="DDE_SF_endonuclease_dom"/>
</dbReference>
<dbReference type="Proteomes" id="UP000434957">
    <property type="component" value="Unassembled WGS sequence"/>
</dbReference>
<dbReference type="PROSITE" id="PS51253">
    <property type="entry name" value="HTH_CENPB"/>
    <property type="match status" value="1"/>
</dbReference>
<dbReference type="AlphaFoldDB" id="A0A6A4FA31"/>
<organism evidence="3 4">
    <name type="scientific">Phytophthora rubi</name>
    <dbReference type="NCBI Taxonomy" id="129364"/>
    <lineage>
        <taxon>Eukaryota</taxon>
        <taxon>Sar</taxon>
        <taxon>Stramenopiles</taxon>
        <taxon>Oomycota</taxon>
        <taxon>Peronosporomycetes</taxon>
        <taxon>Peronosporales</taxon>
        <taxon>Peronosporaceae</taxon>
        <taxon>Phytophthora</taxon>
    </lineage>
</organism>